<evidence type="ECO:0000313" key="1">
    <source>
        <dbReference type="EMBL" id="GAG14116.1"/>
    </source>
</evidence>
<organism evidence="1">
    <name type="scientific">marine sediment metagenome</name>
    <dbReference type="NCBI Taxonomy" id="412755"/>
    <lineage>
        <taxon>unclassified sequences</taxon>
        <taxon>metagenomes</taxon>
        <taxon>ecological metagenomes</taxon>
    </lineage>
</organism>
<protein>
    <submittedName>
        <fullName evidence="1">Uncharacterized protein</fullName>
    </submittedName>
</protein>
<dbReference type="EMBL" id="BARS01038815">
    <property type="protein sequence ID" value="GAG14116.1"/>
    <property type="molecule type" value="Genomic_DNA"/>
</dbReference>
<sequence>RKVRYAMVETKSDTIQKDDDIPKIAVFICQ</sequence>
<proteinExistence type="predicted"/>
<comment type="caution">
    <text evidence="1">The sequence shown here is derived from an EMBL/GenBank/DDBJ whole genome shotgun (WGS) entry which is preliminary data.</text>
</comment>
<name>X0WN41_9ZZZZ</name>
<feature type="non-terminal residue" evidence="1">
    <location>
        <position position="1"/>
    </location>
</feature>
<reference evidence="1" key="1">
    <citation type="journal article" date="2014" name="Front. Microbiol.">
        <title>High frequency of phylogenetically diverse reductive dehalogenase-homologous genes in deep subseafloor sedimentary metagenomes.</title>
        <authorList>
            <person name="Kawai M."/>
            <person name="Futagami T."/>
            <person name="Toyoda A."/>
            <person name="Takaki Y."/>
            <person name="Nishi S."/>
            <person name="Hori S."/>
            <person name="Arai W."/>
            <person name="Tsubouchi T."/>
            <person name="Morono Y."/>
            <person name="Uchiyama I."/>
            <person name="Ito T."/>
            <person name="Fujiyama A."/>
            <person name="Inagaki F."/>
            <person name="Takami H."/>
        </authorList>
    </citation>
    <scope>NUCLEOTIDE SEQUENCE</scope>
    <source>
        <strain evidence="1">Expedition CK06-06</strain>
    </source>
</reference>
<dbReference type="AlphaFoldDB" id="X0WN41"/>
<accession>X0WN41</accession>
<gene>
    <name evidence="1" type="ORF">S01H1_59348</name>
</gene>